<dbReference type="AlphaFoldDB" id="A0AAD3TAR7"/>
<dbReference type="InterPro" id="IPR053273">
    <property type="entry name" value="CST_Regulator"/>
</dbReference>
<evidence type="ECO:0000313" key="2">
    <source>
        <dbReference type="EMBL" id="GMH25564.1"/>
    </source>
</evidence>
<evidence type="ECO:0000313" key="3">
    <source>
        <dbReference type="Proteomes" id="UP001279734"/>
    </source>
</evidence>
<proteinExistence type="predicted"/>
<reference evidence="2" key="1">
    <citation type="submission" date="2023-05" db="EMBL/GenBank/DDBJ databases">
        <title>Nepenthes gracilis genome sequencing.</title>
        <authorList>
            <person name="Fukushima K."/>
        </authorList>
    </citation>
    <scope>NUCLEOTIDE SEQUENCE</scope>
    <source>
        <strain evidence="2">SING2019-196</strain>
    </source>
</reference>
<feature type="region of interest" description="Disordered" evidence="1">
    <location>
        <begin position="399"/>
        <end position="421"/>
    </location>
</feature>
<comment type="caution">
    <text evidence="2">The sequence shown here is derived from an EMBL/GenBank/DDBJ whole genome shotgun (WGS) entry which is preliminary data.</text>
</comment>
<dbReference type="PANTHER" id="PTHR34659">
    <property type="entry name" value="BNAA05G11610D PROTEIN"/>
    <property type="match status" value="1"/>
</dbReference>
<dbReference type="EMBL" id="BSYO01000029">
    <property type="protein sequence ID" value="GMH25564.1"/>
    <property type="molecule type" value="Genomic_DNA"/>
</dbReference>
<dbReference type="Proteomes" id="UP001279734">
    <property type="component" value="Unassembled WGS sequence"/>
</dbReference>
<gene>
    <name evidence="2" type="ORF">Nepgr_027407</name>
</gene>
<dbReference type="PANTHER" id="PTHR34659:SF1">
    <property type="entry name" value="PROTEIN EGT2"/>
    <property type="match status" value="1"/>
</dbReference>
<evidence type="ECO:0000256" key="1">
    <source>
        <dbReference type="SAM" id="MobiDB-lite"/>
    </source>
</evidence>
<protein>
    <submittedName>
        <fullName evidence="2">Uncharacterized protein</fullName>
    </submittedName>
</protein>
<sequence>MLVMSKTDLRFTARTWVGNLYQKFEAICHDVDDVVSQETVRHVEDHVQMMGGNVKKFCSNVMQDLLPSSVVLPTKHAQSEHLNQNSLINTCIMSKDNDRDYPSDTNAVQLAQERDAAEFTGKNLSCNRCSSNHNLGDELSNLSLAEDADTSTDASFGKDECFLINENADLYTNENAEAEKQASSLSLNGSINEHQKNVDGFLIRTLPVIAMDDSGFESPLKEAIQASFSPQAISRRSESSLENSSQKEGEIICFDLPSVNDPGSGSHTALPSLVTMSSIGTCKNEGRSHGDGSSSSNLLVEFTGQPEDLSKDVEVPEMESMELSQKTKLDESCVFVETRVNHAFSRRARTLSSYKKKFREAFASKKQIEKEYKQLAIWYGDIDAEFNQLTVRNLAPPTILPLPDSNNSPTMDKEDSEWELL</sequence>
<keyword evidence="3" id="KW-1185">Reference proteome</keyword>
<accession>A0AAD3TAR7</accession>
<organism evidence="2 3">
    <name type="scientific">Nepenthes gracilis</name>
    <name type="common">Slender pitcher plant</name>
    <dbReference type="NCBI Taxonomy" id="150966"/>
    <lineage>
        <taxon>Eukaryota</taxon>
        <taxon>Viridiplantae</taxon>
        <taxon>Streptophyta</taxon>
        <taxon>Embryophyta</taxon>
        <taxon>Tracheophyta</taxon>
        <taxon>Spermatophyta</taxon>
        <taxon>Magnoliopsida</taxon>
        <taxon>eudicotyledons</taxon>
        <taxon>Gunneridae</taxon>
        <taxon>Pentapetalae</taxon>
        <taxon>Caryophyllales</taxon>
        <taxon>Nepenthaceae</taxon>
        <taxon>Nepenthes</taxon>
    </lineage>
</organism>
<name>A0AAD3TAR7_NEPGR</name>